<dbReference type="EMBL" id="CP020477">
    <property type="protein sequence ID" value="ARM77069.1"/>
    <property type="molecule type" value="Genomic_DNA"/>
</dbReference>
<evidence type="ECO:0000313" key="8">
    <source>
        <dbReference type="Proteomes" id="UP000193404"/>
    </source>
</evidence>
<gene>
    <name evidence="7" type="ORF">B6F84_04650</name>
</gene>
<feature type="transmembrane region" description="Helical" evidence="5">
    <location>
        <begin position="128"/>
        <end position="151"/>
    </location>
</feature>
<dbReference type="GO" id="GO:0055085">
    <property type="term" value="P:transmembrane transport"/>
    <property type="evidence" value="ECO:0007669"/>
    <property type="project" value="InterPro"/>
</dbReference>
<keyword evidence="8" id="KW-1185">Reference proteome</keyword>
<dbReference type="Gene3D" id="1.20.1740.10">
    <property type="entry name" value="Amino acid/polyamine transporter I"/>
    <property type="match status" value="1"/>
</dbReference>
<evidence type="ECO:0000313" key="7">
    <source>
        <dbReference type="EMBL" id="ARM77069.1"/>
    </source>
</evidence>
<feature type="transmembrane region" description="Helical" evidence="5">
    <location>
        <begin position="279"/>
        <end position="302"/>
    </location>
</feature>
<name>A0A1W6K3G3_9CREN</name>
<feature type="transmembrane region" description="Helical" evidence="5">
    <location>
        <begin position="80"/>
        <end position="97"/>
    </location>
</feature>
<reference evidence="7 8" key="1">
    <citation type="submission" date="2017-03" db="EMBL/GenBank/DDBJ databases">
        <title>Sulfur activation and transportation mechanism of thermophilic Archaea Acidianus manzaensis YN-25.</title>
        <authorList>
            <person name="Ma Y."/>
            <person name="Yang Y."/>
            <person name="Xia J."/>
        </authorList>
    </citation>
    <scope>NUCLEOTIDE SEQUENCE [LARGE SCALE GENOMIC DNA]</scope>
    <source>
        <strain evidence="7 8">YN-25</strain>
    </source>
</reference>
<feature type="transmembrane region" description="Helical" evidence="5">
    <location>
        <begin position="158"/>
        <end position="183"/>
    </location>
</feature>
<evidence type="ECO:0000256" key="2">
    <source>
        <dbReference type="ARBA" id="ARBA00022692"/>
    </source>
</evidence>
<evidence type="ECO:0000256" key="4">
    <source>
        <dbReference type="ARBA" id="ARBA00023136"/>
    </source>
</evidence>
<dbReference type="OrthoDB" id="43026at2157"/>
<keyword evidence="3 5" id="KW-1133">Transmembrane helix</keyword>
<dbReference type="InterPro" id="IPR050367">
    <property type="entry name" value="APC_superfamily"/>
</dbReference>
<feature type="transmembrane region" description="Helical" evidence="5">
    <location>
        <begin position="435"/>
        <end position="459"/>
    </location>
</feature>
<feature type="transmembrane region" description="Helical" evidence="5">
    <location>
        <begin position="104"/>
        <end position="122"/>
    </location>
</feature>
<proteinExistence type="predicted"/>
<keyword evidence="2 5" id="KW-0812">Transmembrane</keyword>
<dbReference type="Proteomes" id="UP000193404">
    <property type="component" value="Chromosome"/>
</dbReference>
<dbReference type="PANTHER" id="PTHR42770:SF11">
    <property type="entry name" value="INNER MEMBRANE TRANSPORT PROTEIN YBAT"/>
    <property type="match status" value="1"/>
</dbReference>
<feature type="transmembrane region" description="Helical" evidence="5">
    <location>
        <begin position="235"/>
        <end position="259"/>
    </location>
</feature>
<protein>
    <recommendedName>
        <fullName evidence="6">Amino acid permease/ SLC12A domain-containing protein</fullName>
    </recommendedName>
</protein>
<feature type="transmembrane region" description="Helical" evidence="5">
    <location>
        <begin position="339"/>
        <end position="357"/>
    </location>
</feature>
<sequence length="486" mass="52985">MKKQIQEYKLKHNAVGLMHGIFQSISHVSPAGDVAILLTGTVAYAGAYSALAVLIAWLIYGMWMNTPYQFSKLRSNAGGYYAYASLGSKILSIPTFLSYTENEMLGGPAFGILGFASFFYLISPSITAIPYIWIAFASFVAAYGFIISYLGIKESLSYAFYTGIAEVLFLGLASIAIIFRLGSLNTFTVFSPPTYILPLVFLGMVFSILDFTGLGTVITVSEEIKEPKKNIGRSIIYAFLLTGFALILPAYALTVGWGLGNISTFATSPDPGLIIFGKYLGIIGFILLTIFVANSYLSFIIANSNVVSRIAFSASRDGVLLPKWFYYTHPKRKTPVRTLMLWLGVGFGSTLISGLVLGPFNGALLLLTISGIGVIFEHIFANIGLTIFAKKQDQFDVFKHGFVPIVSSILGVVVLYYSMQGLISTAISSPSLLNYALLGAGIFAILWPLAVGFSLSVYYMKKHPEKLAKAGEYDIEMELKPQSKEY</sequence>
<dbReference type="KEGG" id="aman:B6F84_04650"/>
<evidence type="ECO:0000256" key="5">
    <source>
        <dbReference type="SAM" id="Phobius"/>
    </source>
</evidence>
<feature type="transmembrane region" description="Helical" evidence="5">
    <location>
        <begin position="363"/>
        <end position="389"/>
    </location>
</feature>
<organism evidence="7 8">
    <name type="scientific">Acidianus manzaensis</name>
    <dbReference type="NCBI Taxonomy" id="282676"/>
    <lineage>
        <taxon>Archaea</taxon>
        <taxon>Thermoproteota</taxon>
        <taxon>Thermoprotei</taxon>
        <taxon>Sulfolobales</taxon>
        <taxon>Sulfolobaceae</taxon>
        <taxon>Acidianus</taxon>
    </lineage>
</organism>
<dbReference type="GO" id="GO:0016020">
    <property type="term" value="C:membrane"/>
    <property type="evidence" value="ECO:0007669"/>
    <property type="project" value="UniProtKB-SubCell"/>
</dbReference>
<dbReference type="STRING" id="282676.B6F84_04650"/>
<keyword evidence="4 5" id="KW-0472">Membrane</keyword>
<evidence type="ECO:0000256" key="1">
    <source>
        <dbReference type="ARBA" id="ARBA00004141"/>
    </source>
</evidence>
<dbReference type="PIRSF" id="PIRSF006060">
    <property type="entry name" value="AA_transporter"/>
    <property type="match status" value="1"/>
</dbReference>
<feature type="transmembrane region" description="Helical" evidence="5">
    <location>
        <begin position="34"/>
        <end position="60"/>
    </location>
</feature>
<accession>A0A1W6K3G3</accession>
<dbReference type="Pfam" id="PF00324">
    <property type="entry name" value="AA_permease"/>
    <property type="match status" value="1"/>
</dbReference>
<evidence type="ECO:0000256" key="3">
    <source>
        <dbReference type="ARBA" id="ARBA00022989"/>
    </source>
</evidence>
<feature type="domain" description="Amino acid permease/ SLC12A" evidence="6">
    <location>
        <begin position="19"/>
        <end position="466"/>
    </location>
</feature>
<dbReference type="AlphaFoldDB" id="A0A1W6K3G3"/>
<comment type="subcellular location">
    <subcellularLocation>
        <location evidence="1">Membrane</location>
        <topology evidence="1">Multi-pass membrane protein</topology>
    </subcellularLocation>
</comment>
<feature type="transmembrane region" description="Helical" evidence="5">
    <location>
        <begin position="195"/>
        <end position="214"/>
    </location>
</feature>
<feature type="transmembrane region" description="Helical" evidence="5">
    <location>
        <begin position="401"/>
        <end position="423"/>
    </location>
</feature>
<dbReference type="InterPro" id="IPR004841">
    <property type="entry name" value="AA-permease/SLC12A_dom"/>
</dbReference>
<dbReference type="PANTHER" id="PTHR42770">
    <property type="entry name" value="AMINO ACID TRANSPORTER-RELATED"/>
    <property type="match status" value="1"/>
</dbReference>
<evidence type="ECO:0000259" key="6">
    <source>
        <dbReference type="Pfam" id="PF00324"/>
    </source>
</evidence>